<gene>
    <name evidence="7" type="ORF">CO674_33895</name>
    <name evidence="6" type="ORF">RJJ65_03270</name>
</gene>
<keyword evidence="8" id="KW-1185">Reference proteome</keyword>
<dbReference type="EMBL" id="JAVLSF010000001">
    <property type="protein sequence ID" value="MDR9771691.1"/>
    <property type="molecule type" value="Genomic_DNA"/>
</dbReference>
<dbReference type="GO" id="GO:0016846">
    <property type="term" value="F:carbon-sulfur lyase activity"/>
    <property type="evidence" value="ECO:0007669"/>
    <property type="project" value="InterPro"/>
</dbReference>
<evidence type="ECO:0000313" key="6">
    <source>
        <dbReference type="EMBL" id="MDR9771691.1"/>
    </source>
</evidence>
<evidence type="ECO:0000256" key="1">
    <source>
        <dbReference type="ARBA" id="ARBA00005495"/>
    </source>
</evidence>
<dbReference type="InterPro" id="IPR011057">
    <property type="entry name" value="Mss4-like_sf"/>
</dbReference>
<comment type="similarity">
    <text evidence="1">Belongs to the Gfa family.</text>
</comment>
<proteinExistence type="inferred from homology"/>
<organism evidence="6 9">
    <name type="scientific">Rhizobium hidalgonense</name>
    <dbReference type="NCBI Taxonomy" id="1538159"/>
    <lineage>
        <taxon>Bacteria</taxon>
        <taxon>Pseudomonadati</taxon>
        <taxon>Pseudomonadota</taxon>
        <taxon>Alphaproteobacteria</taxon>
        <taxon>Hyphomicrobiales</taxon>
        <taxon>Rhizobiaceae</taxon>
        <taxon>Rhizobium/Agrobacterium group</taxon>
        <taxon>Rhizobium</taxon>
    </lineage>
</organism>
<accession>A0A2A6K347</accession>
<evidence type="ECO:0000256" key="4">
    <source>
        <dbReference type="ARBA" id="ARBA00023239"/>
    </source>
</evidence>
<dbReference type="EMBL" id="NWSY01000056">
    <property type="protein sequence ID" value="PDT19257.1"/>
    <property type="molecule type" value="Genomic_DNA"/>
</dbReference>
<evidence type="ECO:0000259" key="5">
    <source>
        <dbReference type="PROSITE" id="PS51891"/>
    </source>
</evidence>
<dbReference type="Gene3D" id="3.90.1590.10">
    <property type="entry name" value="glutathione-dependent formaldehyde- activating enzyme (gfa)"/>
    <property type="match status" value="1"/>
</dbReference>
<comment type="caution">
    <text evidence="6">The sequence shown here is derived from an EMBL/GenBank/DDBJ whole genome shotgun (WGS) entry which is preliminary data.</text>
</comment>
<reference evidence="6" key="2">
    <citation type="submission" date="2023-04" db="EMBL/GenBank/DDBJ databases">
        <title>Genomic characterization of faba bean (Vicia faba) microsymbionts in Mexican soils.</title>
        <authorList>
            <person name="Rivera Orduna F.N."/>
            <person name="Guevara-Luna J."/>
            <person name="Yan J."/>
            <person name="Arroyo-Herrera I."/>
            <person name="Li Y."/>
            <person name="Vasquez-Murrieta M.S."/>
            <person name="Wang E.T."/>
        </authorList>
    </citation>
    <scope>NUCLEOTIDE SEQUENCE</scope>
    <source>
        <strain evidence="6">CH26</strain>
    </source>
</reference>
<dbReference type="PROSITE" id="PS51891">
    <property type="entry name" value="CENP_V_GFA"/>
    <property type="match status" value="1"/>
</dbReference>
<dbReference type="InterPro" id="IPR006913">
    <property type="entry name" value="CENP-V/GFA"/>
</dbReference>
<keyword evidence="2" id="KW-0479">Metal-binding</keyword>
<keyword evidence="3" id="KW-0862">Zinc</keyword>
<dbReference type="Pfam" id="PF04828">
    <property type="entry name" value="GFA"/>
    <property type="match status" value="1"/>
</dbReference>
<dbReference type="PANTHER" id="PTHR33337">
    <property type="entry name" value="GFA DOMAIN-CONTAINING PROTEIN"/>
    <property type="match status" value="1"/>
</dbReference>
<dbReference type="RefSeq" id="WP_097537449.1">
    <property type="nucleotide sequence ID" value="NZ_CP054027.1"/>
</dbReference>
<protein>
    <submittedName>
        <fullName evidence="7">Aldehyde-activating protein</fullName>
    </submittedName>
    <submittedName>
        <fullName evidence="6">GFA family protein</fullName>
    </submittedName>
</protein>
<name>A0A2A6K347_9HYPH</name>
<keyword evidence="4" id="KW-0456">Lyase</keyword>
<feature type="domain" description="CENP-V/GFA" evidence="5">
    <location>
        <begin position="8"/>
        <end position="121"/>
    </location>
</feature>
<evidence type="ECO:0000313" key="9">
    <source>
        <dbReference type="Proteomes" id="UP001268610"/>
    </source>
</evidence>
<dbReference type="GO" id="GO:0046872">
    <property type="term" value="F:metal ion binding"/>
    <property type="evidence" value="ECO:0007669"/>
    <property type="project" value="UniProtKB-KW"/>
</dbReference>
<evidence type="ECO:0000313" key="8">
    <source>
        <dbReference type="Proteomes" id="UP000219914"/>
    </source>
</evidence>
<dbReference type="Proteomes" id="UP001268610">
    <property type="component" value="Unassembled WGS sequence"/>
</dbReference>
<dbReference type="PANTHER" id="PTHR33337:SF40">
    <property type="entry name" value="CENP-V_GFA DOMAIN-CONTAINING PROTEIN-RELATED"/>
    <property type="match status" value="1"/>
</dbReference>
<dbReference type="SUPFAM" id="SSF51316">
    <property type="entry name" value="Mss4-like"/>
    <property type="match status" value="1"/>
</dbReference>
<sequence length="179" mass="19595">MKRLEMQVSGGCQCGAVRYHATAMFDNSHLCHCRMCQKASGNIFAALVAAPDDALTWTRGKPSIWKSSQLVERGFCANCGTPLFFHHLENGRTNLMIGALDDPHAFSPHANTCTENMVPWFDTITGIENTGATESNGAEWAAAIKQSNNQHPDHDTSSWAVRGRILHDEDVADSADGHR</sequence>
<evidence type="ECO:0000256" key="3">
    <source>
        <dbReference type="ARBA" id="ARBA00022833"/>
    </source>
</evidence>
<dbReference type="AlphaFoldDB" id="A0A2A6K347"/>
<evidence type="ECO:0000313" key="7">
    <source>
        <dbReference type="EMBL" id="PDT19257.1"/>
    </source>
</evidence>
<reference evidence="7 8" key="1">
    <citation type="submission" date="2017-09" db="EMBL/GenBank/DDBJ databases">
        <title>Comparative genomics of rhizobia isolated from Phaseolus vulgaris in China.</title>
        <authorList>
            <person name="Tong W."/>
        </authorList>
    </citation>
    <scope>NUCLEOTIDE SEQUENCE [LARGE SCALE GENOMIC DNA]</scope>
    <source>
        <strain evidence="7 8">FH14</strain>
    </source>
</reference>
<dbReference type="Proteomes" id="UP000219914">
    <property type="component" value="Unassembled WGS sequence"/>
</dbReference>
<evidence type="ECO:0000256" key="2">
    <source>
        <dbReference type="ARBA" id="ARBA00022723"/>
    </source>
</evidence>